<dbReference type="Proteomes" id="UP001501442">
    <property type="component" value="Unassembled WGS sequence"/>
</dbReference>
<evidence type="ECO:0008006" key="3">
    <source>
        <dbReference type="Google" id="ProtNLM"/>
    </source>
</evidence>
<accession>A0ABP8UGK6</accession>
<reference evidence="2" key="1">
    <citation type="journal article" date="2019" name="Int. J. Syst. Evol. Microbiol.">
        <title>The Global Catalogue of Microorganisms (GCM) 10K type strain sequencing project: providing services to taxonomists for standard genome sequencing and annotation.</title>
        <authorList>
            <consortium name="The Broad Institute Genomics Platform"/>
            <consortium name="The Broad Institute Genome Sequencing Center for Infectious Disease"/>
            <person name="Wu L."/>
            <person name="Ma J."/>
        </authorList>
    </citation>
    <scope>NUCLEOTIDE SEQUENCE [LARGE SCALE GENOMIC DNA]</scope>
    <source>
        <strain evidence="2">JCM 17939</strain>
    </source>
</reference>
<organism evidence="1 2">
    <name type="scientific">Actinoallomurus vinaceus</name>
    <dbReference type="NCBI Taxonomy" id="1080074"/>
    <lineage>
        <taxon>Bacteria</taxon>
        <taxon>Bacillati</taxon>
        <taxon>Actinomycetota</taxon>
        <taxon>Actinomycetes</taxon>
        <taxon>Streptosporangiales</taxon>
        <taxon>Thermomonosporaceae</taxon>
        <taxon>Actinoallomurus</taxon>
    </lineage>
</organism>
<protein>
    <recommendedName>
        <fullName evidence="3">Transcriptional regulator</fullName>
    </recommendedName>
</protein>
<gene>
    <name evidence="1" type="ORF">GCM10023196_052570</name>
</gene>
<dbReference type="EMBL" id="BAABHK010000007">
    <property type="protein sequence ID" value="GAA4629792.1"/>
    <property type="molecule type" value="Genomic_DNA"/>
</dbReference>
<name>A0ABP8UGK6_9ACTN</name>
<proteinExistence type="predicted"/>
<evidence type="ECO:0000313" key="1">
    <source>
        <dbReference type="EMBL" id="GAA4629792.1"/>
    </source>
</evidence>
<evidence type="ECO:0000313" key="2">
    <source>
        <dbReference type="Proteomes" id="UP001501442"/>
    </source>
</evidence>
<keyword evidence="2" id="KW-1185">Reference proteome</keyword>
<sequence>MRSAGRLSMLDLICEVLRVDMSALIGEDPVRRAESCLEDAEVARIQSALERYPLTSPVGSPVDTAALRRRVEHAWAAFEFADYDVVSLVLPGIIEEAQHGHAAWDDDGSALLLIEVYQLASSTLRKLGEHSLAWLAGDRGMTLARQRGDAIVVAATGFRIANALLSIGRARQAQALNISLAETLQSELRDEADRALYGHVLLQAAIAAATAGDQVGVRDLVAEAEDAARVVSPGSNHHRLAFDSTNVLLHRVGALLALGEGGRAIEIAATIDADSMRMLRKERRAALLVDVARAYGQVGDRDRAVRALLEAETTASREVRCRPVAQATIADLLRRSRNAPPLELARLAERSGVRV</sequence>
<comment type="caution">
    <text evidence="1">The sequence shown here is derived from an EMBL/GenBank/DDBJ whole genome shotgun (WGS) entry which is preliminary data.</text>
</comment>